<protein>
    <submittedName>
        <fullName evidence="2">Uncharacterized protein</fullName>
    </submittedName>
</protein>
<sequence>MHASCTSISMHRGLSLSSIAPEVDVLDPTDQSSIPSRSRFQDSSIELFACVIVHKMGCFTVLKCKMKKKDLSIQINGILPKEQAQTILPEPKFRSHALKSAPPSFRNEVKPSEPSNKVANSRLRTLSAPSSFNEAERVAPSSIKGDEEEEFRCHIELTKERSLSPQPLPLPSPQSSSVLRTTGSFKLGNADSPLYASGPLPLPVAATLRSFSYEEVASACHNFSPDHCTSEGLSSIVYKASFCDVAFSSKKIEATITRFSPSSQVLKIL</sequence>
<reference evidence="2" key="1">
    <citation type="submission" date="2023-05" db="EMBL/GenBank/DDBJ databases">
        <title>Nepenthes gracilis genome sequencing.</title>
        <authorList>
            <person name="Fukushima K."/>
        </authorList>
    </citation>
    <scope>NUCLEOTIDE SEQUENCE</scope>
    <source>
        <strain evidence="2">SING2019-196</strain>
    </source>
</reference>
<accession>A0AAD3SFW1</accession>
<dbReference type="EMBL" id="BSYO01000009">
    <property type="protein sequence ID" value="GMH10030.1"/>
    <property type="molecule type" value="Genomic_DNA"/>
</dbReference>
<feature type="region of interest" description="Disordered" evidence="1">
    <location>
        <begin position="98"/>
        <end position="118"/>
    </location>
</feature>
<evidence type="ECO:0000256" key="1">
    <source>
        <dbReference type="SAM" id="MobiDB-lite"/>
    </source>
</evidence>
<evidence type="ECO:0000313" key="2">
    <source>
        <dbReference type="EMBL" id="GMH10030.1"/>
    </source>
</evidence>
<gene>
    <name evidence="2" type="ORF">Nepgr_011871</name>
</gene>
<proteinExistence type="predicted"/>
<organism evidence="2 3">
    <name type="scientific">Nepenthes gracilis</name>
    <name type="common">Slender pitcher plant</name>
    <dbReference type="NCBI Taxonomy" id="150966"/>
    <lineage>
        <taxon>Eukaryota</taxon>
        <taxon>Viridiplantae</taxon>
        <taxon>Streptophyta</taxon>
        <taxon>Embryophyta</taxon>
        <taxon>Tracheophyta</taxon>
        <taxon>Spermatophyta</taxon>
        <taxon>Magnoliopsida</taxon>
        <taxon>eudicotyledons</taxon>
        <taxon>Gunneridae</taxon>
        <taxon>Pentapetalae</taxon>
        <taxon>Caryophyllales</taxon>
        <taxon>Nepenthaceae</taxon>
        <taxon>Nepenthes</taxon>
    </lineage>
</organism>
<name>A0AAD3SFW1_NEPGR</name>
<dbReference type="AlphaFoldDB" id="A0AAD3SFW1"/>
<keyword evidence="3" id="KW-1185">Reference proteome</keyword>
<comment type="caution">
    <text evidence="2">The sequence shown here is derived from an EMBL/GenBank/DDBJ whole genome shotgun (WGS) entry which is preliminary data.</text>
</comment>
<evidence type="ECO:0000313" key="3">
    <source>
        <dbReference type="Proteomes" id="UP001279734"/>
    </source>
</evidence>
<dbReference type="Proteomes" id="UP001279734">
    <property type="component" value="Unassembled WGS sequence"/>
</dbReference>